<feature type="region of interest" description="Disordered" evidence="1">
    <location>
        <begin position="167"/>
        <end position="262"/>
    </location>
</feature>
<feature type="compositionally biased region" description="Polar residues" evidence="1">
    <location>
        <begin position="212"/>
        <end position="224"/>
    </location>
</feature>
<evidence type="ECO:0000256" key="1">
    <source>
        <dbReference type="SAM" id="MobiDB-lite"/>
    </source>
</evidence>
<organism evidence="2 3">
    <name type="scientific">Riccia fluitans</name>
    <dbReference type="NCBI Taxonomy" id="41844"/>
    <lineage>
        <taxon>Eukaryota</taxon>
        <taxon>Viridiplantae</taxon>
        <taxon>Streptophyta</taxon>
        <taxon>Embryophyta</taxon>
        <taxon>Marchantiophyta</taxon>
        <taxon>Marchantiopsida</taxon>
        <taxon>Marchantiidae</taxon>
        <taxon>Marchantiales</taxon>
        <taxon>Ricciaceae</taxon>
        <taxon>Riccia</taxon>
    </lineage>
</organism>
<protein>
    <submittedName>
        <fullName evidence="2">Uncharacterized protein</fullName>
    </submittedName>
</protein>
<feature type="region of interest" description="Disordered" evidence="1">
    <location>
        <begin position="114"/>
        <end position="155"/>
    </location>
</feature>
<reference evidence="2 3" key="1">
    <citation type="submission" date="2024-09" db="EMBL/GenBank/DDBJ databases">
        <title>Chromosome-scale assembly of Riccia fluitans.</title>
        <authorList>
            <person name="Paukszto L."/>
            <person name="Sawicki J."/>
            <person name="Karawczyk K."/>
            <person name="Piernik-Szablinska J."/>
            <person name="Szczecinska M."/>
            <person name="Mazdziarz M."/>
        </authorList>
    </citation>
    <scope>NUCLEOTIDE SEQUENCE [LARGE SCALE GENOMIC DNA]</scope>
    <source>
        <strain evidence="2">Rf_01</strain>
        <tissue evidence="2">Aerial parts of the thallus</tissue>
    </source>
</reference>
<gene>
    <name evidence="2" type="ORF">R1flu_011814</name>
</gene>
<feature type="compositionally biased region" description="Low complexity" evidence="1">
    <location>
        <begin position="234"/>
        <end position="247"/>
    </location>
</feature>
<feature type="compositionally biased region" description="Low complexity" evidence="1">
    <location>
        <begin position="297"/>
        <end position="306"/>
    </location>
</feature>
<accession>A0ABD1ZC52</accession>
<name>A0ABD1ZC52_9MARC</name>
<dbReference type="Proteomes" id="UP001605036">
    <property type="component" value="Unassembled WGS sequence"/>
</dbReference>
<feature type="compositionally biased region" description="Polar residues" evidence="1">
    <location>
        <begin position="196"/>
        <end position="205"/>
    </location>
</feature>
<sequence length="315" mass="33572">MPSRVLVLLESQSWRKKHTTQFLVPKTYLLLSSLWEESPLSRYEKCCSRHGPLGGKDDAADIVGVGAANTSDGVPSDDHPAHTSSFFDLKAAPVSEFNESSEQQKPVKLKNSITKTLGMGSPSPTTEGGALGNYDRGLTAPSETEGKPMTQKAAETGRRLMETVASKLGFQGSTTKIPSEQAAEDAEGRTREANVAMTSDSTPVTQEAADTVYQNKDSAVSTFPPTKHDMELPQTVTQSSRTTTSQSKNDFKGPPKLDVPVVPESDAFPRIVDRMSGVVSSFFGENKTTSAGGGGEESSPASSPSEINQNGARQN</sequence>
<evidence type="ECO:0000313" key="2">
    <source>
        <dbReference type="EMBL" id="KAL2644227.1"/>
    </source>
</evidence>
<feature type="region of interest" description="Disordered" evidence="1">
    <location>
        <begin position="283"/>
        <end position="315"/>
    </location>
</feature>
<comment type="caution">
    <text evidence="2">The sequence shown here is derived from an EMBL/GenBank/DDBJ whole genome shotgun (WGS) entry which is preliminary data.</text>
</comment>
<proteinExistence type="predicted"/>
<keyword evidence="3" id="KW-1185">Reference proteome</keyword>
<dbReference type="EMBL" id="JBHFFA010000002">
    <property type="protein sequence ID" value="KAL2644227.1"/>
    <property type="molecule type" value="Genomic_DNA"/>
</dbReference>
<dbReference type="AlphaFoldDB" id="A0ABD1ZC52"/>
<evidence type="ECO:0000313" key="3">
    <source>
        <dbReference type="Proteomes" id="UP001605036"/>
    </source>
</evidence>